<sequence>MYLTSDIWTGVYSSHQRCLEALQRLGITPRQPQSAISVAEYLRLLEYRLKTANGEKQAEVERRIARLTGGTTALNPATATSEPVQPTPPRLIRAIQFVAHWATSEAMVFCTLVGAIAIQVHHVAHLVHRVSDADNLWLGYFFGSVSEITALMLTVHQAKRSMLIVFAVVQCWINILYYCELPDLTIKITLSGLIAFVIYAYSDLFAVIQRKKSLVKS</sequence>
<keyword evidence="3" id="KW-1185">Reference proteome</keyword>
<gene>
    <name evidence="2" type="ORF">IX84_11335</name>
</gene>
<dbReference type="EMBL" id="JPOS01000026">
    <property type="protein sequence ID" value="KGE87990.1"/>
    <property type="molecule type" value="Genomic_DNA"/>
</dbReference>
<feature type="transmembrane region" description="Helical" evidence="1">
    <location>
        <begin position="136"/>
        <end position="155"/>
    </location>
</feature>
<dbReference type="Proteomes" id="UP000029736">
    <property type="component" value="Unassembled WGS sequence"/>
</dbReference>
<keyword evidence="1" id="KW-1133">Transmembrane helix</keyword>
<dbReference type="RefSeq" id="WP_044220086.1">
    <property type="nucleotide sequence ID" value="NZ_JBKAGJ010000045.1"/>
</dbReference>
<evidence type="ECO:0000256" key="1">
    <source>
        <dbReference type="SAM" id="Phobius"/>
    </source>
</evidence>
<dbReference type="OrthoDB" id="1491558at2"/>
<protein>
    <submittedName>
        <fullName evidence="2">Uncharacterized protein</fullName>
    </submittedName>
</protein>
<keyword evidence="1" id="KW-0812">Transmembrane</keyword>
<accession>A0A098S7C1</accession>
<organism evidence="2 3">
    <name type="scientific">Phaeodactylibacter xiamenensis</name>
    <dbReference type="NCBI Taxonomy" id="1524460"/>
    <lineage>
        <taxon>Bacteria</taxon>
        <taxon>Pseudomonadati</taxon>
        <taxon>Bacteroidota</taxon>
        <taxon>Saprospiria</taxon>
        <taxon>Saprospirales</taxon>
        <taxon>Haliscomenobacteraceae</taxon>
        <taxon>Phaeodactylibacter</taxon>
    </lineage>
</organism>
<keyword evidence="1" id="KW-0472">Membrane</keyword>
<feature type="transmembrane region" description="Helical" evidence="1">
    <location>
        <begin position="184"/>
        <end position="208"/>
    </location>
</feature>
<proteinExistence type="predicted"/>
<reference evidence="2 3" key="1">
    <citation type="journal article" date="2014" name="Int. J. Syst. Evol. Microbiol.">
        <title>Phaeodactylibacter xiamenensis gen. nov., sp. nov., a member of the family Saprospiraceae isolated from the marine alga Phaeodactylum tricornutum.</title>
        <authorList>
            <person name="Chen Z.Jr."/>
            <person name="Lei X."/>
            <person name="Lai Q."/>
            <person name="Li Y."/>
            <person name="Zhang B."/>
            <person name="Zhang J."/>
            <person name="Zhang H."/>
            <person name="Yang L."/>
            <person name="Zheng W."/>
            <person name="Tian Y."/>
            <person name="Yu Z."/>
            <person name="Xu H.Jr."/>
            <person name="Zheng T."/>
        </authorList>
    </citation>
    <scope>NUCLEOTIDE SEQUENCE [LARGE SCALE GENOMIC DNA]</scope>
    <source>
        <strain evidence="2 3">KD52</strain>
    </source>
</reference>
<comment type="caution">
    <text evidence="2">The sequence shown here is derived from an EMBL/GenBank/DDBJ whole genome shotgun (WGS) entry which is preliminary data.</text>
</comment>
<evidence type="ECO:0000313" key="2">
    <source>
        <dbReference type="EMBL" id="KGE87990.1"/>
    </source>
</evidence>
<evidence type="ECO:0000313" key="3">
    <source>
        <dbReference type="Proteomes" id="UP000029736"/>
    </source>
</evidence>
<feature type="transmembrane region" description="Helical" evidence="1">
    <location>
        <begin position="106"/>
        <end position="124"/>
    </location>
</feature>
<dbReference type="AlphaFoldDB" id="A0A098S7C1"/>
<dbReference type="STRING" id="1524460.IX84_11335"/>
<name>A0A098S7C1_9BACT</name>
<feature type="transmembrane region" description="Helical" evidence="1">
    <location>
        <begin position="162"/>
        <end position="178"/>
    </location>
</feature>